<keyword evidence="1" id="KW-0238">DNA-binding</keyword>
<dbReference type="Pfam" id="PF07883">
    <property type="entry name" value="Cupin_2"/>
    <property type="match status" value="1"/>
</dbReference>
<evidence type="ECO:0000256" key="1">
    <source>
        <dbReference type="ARBA" id="ARBA00023125"/>
    </source>
</evidence>
<accession>A0A9D2F240</accession>
<dbReference type="SMART" id="SM00530">
    <property type="entry name" value="HTH_XRE"/>
    <property type="match status" value="1"/>
</dbReference>
<dbReference type="InterPro" id="IPR050807">
    <property type="entry name" value="TransReg_Diox_bact_type"/>
</dbReference>
<protein>
    <submittedName>
        <fullName evidence="3">XRE family transcriptional regulator</fullName>
    </submittedName>
</protein>
<dbReference type="PANTHER" id="PTHR46797">
    <property type="entry name" value="HTH-TYPE TRANSCRIPTIONAL REGULATOR"/>
    <property type="match status" value="1"/>
</dbReference>
<dbReference type="Gene3D" id="1.10.260.40">
    <property type="entry name" value="lambda repressor-like DNA-binding domains"/>
    <property type="match status" value="1"/>
</dbReference>
<dbReference type="PROSITE" id="PS50943">
    <property type="entry name" value="HTH_CROC1"/>
    <property type="match status" value="1"/>
</dbReference>
<dbReference type="CDD" id="cd00093">
    <property type="entry name" value="HTH_XRE"/>
    <property type="match status" value="1"/>
</dbReference>
<dbReference type="AlphaFoldDB" id="A0A9D2F240"/>
<dbReference type="GO" id="GO:0005829">
    <property type="term" value="C:cytosol"/>
    <property type="evidence" value="ECO:0007669"/>
    <property type="project" value="TreeGrafter"/>
</dbReference>
<name>A0A9D2F240_9FIRM</name>
<comment type="caution">
    <text evidence="3">The sequence shown here is derived from an EMBL/GenBank/DDBJ whole genome shotgun (WGS) entry which is preliminary data.</text>
</comment>
<dbReference type="EMBL" id="DXBO01000044">
    <property type="protein sequence ID" value="HIZ47760.1"/>
    <property type="molecule type" value="Genomic_DNA"/>
</dbReference>
<dbReference type="SUPFAM" id="SSF47413">
    <property type="entry name" value="lambda repressor-like DNA-binding domains"/>
    <property type="match status" value="1"/>
</dbReference>
<evidence type="ECO:0000259" key="2">
    <source>
        <dbReference type="PROSITE" id="PS50943"/>
    </source>
</evidence>
<dbReference type="Gene3D" id="2.60.120.10">
    <property type="entry name" value="Jelly Rolls"/>
    <property type="match status" value="1"/>
</dbReference>
<feature type="domain" description="HTH cro/C1-type" evidence="2">
    <location>
        <begin position="6"/>
        <end position="59"/>
    </location>
</feature>
<dbReference type="InterPro" id="IPR013096">
    <property type="entry name" value="Cupin_2"/>
</dbReference>
<organism evidence="3 4">
    <name type="scientific">Candidatus Gemmiger excrementavium</name>
    <dbReference type="NCBI Taxonomy" id="2838608"/>
    <lineage>
        <taxon>Bacteria</taxon>
        <taxon>Bacillati</taxon>
        <taxon>Bacillota</taxon>
        <taxon>Clostridia</taxon>
        <taxon>Eubacteriales</taxon>
        <taxon>Gemmiger</taxon>
    </lineage>
</organism>
<sequence>MLGEQIRSIRKKRSITLKELAEKTGLSIGYISQIERNLTDPSLSTLRKLSAALDVPTYLFMGGGEGATGLTTRSSDVVTLSQPHSSIRYHLLTPMPSGVFVPQSLVIRFELEPHSRDGDLPVIHPSEEIILLEQGQLDVQVQTETVRLNAGDTTVVQANLPHIVSNPGDTPAVGLAVFTPAVWFPRGGRTLDRPESSTVSSKEPVSCKY</sequence>
<reference evidence="3" key="2">
    <citation type="submission" date="2021-04" db="EMBL/GenBank/DDBJ databases">
        <authorList>
            <person name="Gilroy R."/>
        </authorList>
    </citation>
    <scope>NUCLEOTIDE SEQUENCE</scope>
    <source>
        <strain evidence="3">3436</strain>
    </source>
</reference>
<dbReference type="InterPro" id="IPR014710">
    <property type="entry name" value="RmlC-like_jellyroll"/>
</dbReference>
<dbReference type="PANTHER" id="PTHR46797:SF1">
    <property type="entry name" value="METHYLPHOSPHONATE SYNTHASE"/>
    <property type="match status" value="1"/>
</dbReference>
<dbReference type="GO" id="GO:0003677">
    <property type="term" value="F:DNA binding"/>
    <property type="evidence" value="ECO:0007669"/>
    <property type="project" value="UniProtKB-KW"/>
</dbReference>
<dbReference type="SUPFAM" id="SSF51182">
    <property type="entry name" value="RmlC-like cupins"/>
    <property type="match status" value="1"/>
</dbReference>
<proteinExistence type="predicted"/>
<dbReference type="Proteomes" id="UP000824031">
    <property type="component" value="Unassembled WGS sequence"/>
</dbReference>
<dbReference type="Pfam" id="PF01381">
    <property type="entry name" value="HTH_3"/>
    <property type="match status" value="1"/>
</dbReference>
<dbReference type="InterPro" id="IPR001387">
    <property type="entry name" value="Cro/C1-type_HTH"/>
</dbReference>
<reference evidence="3" key="1">
    <citation type="journal article" date="2021" name="PeerJ">
        <title>Extensive microbial diversity within the chicken gut microbiome revealed by metagenomics and culture.</title>
        <authorList>
            <person name="Gilroy R."/>
            <person name="Ravi A."/>
            <person name="Getino M."/>
            <person name="Pursley I."/>
            <person name="Horton D.L."/>
            <person name="Alikhan N.F."/>
            <person name="Baker D."/>
            <person name="Gharbi K."/>
            <person name="Hall N."/>
            <person name="Watson M."/>
            <person name="Adriaenssens E.M."/>
            <person name="Foster-Nyarko E."/>
            <person name="Jarju S."/>
            <person name="Secka A."/>
            <person name="Antonio M."/>
            <person name="Oren A."/>
            <person name="Chaudhuri R.R."/>
            <person name="La Ragione R."/>
            <person name="Hildebrand F."/>
            <person name="Pallen M.J."/>
        </authorList>
    </citation>
    <scope>NUCLEOTIDE SEQUENCE</scope>
    <source>
        <strain evidence="3">3436</strain>
    </source>
</reference>
<evidence type="ECO:0000313" key="3">
    <source>
        <dbReference type="EMBL" id="HIZ47760.1"/>
    </source>
</evidence>
<dbReference type="CDD" id="cd02209">
    <property type="entry name" value="cupin_XRE_C"/>
    <property type="match status" value="1"/>
</dbReference>
<dbReference type="GO" id="GO:0003700">
    <property type="term" value="F:DNA-binding transcription factor activity"/>
    <property type="evidence" value="ECO:0007669"/>
    <property type="project" value="TreeGrafter"/>
</dbReference>
<dbReference type="InterPro" id="IPR010982">
    <property type="entry name" value="Lambda_DNA-bd_dom_sf"/>
</dbReference>
<dbReference type="InterPro" id="IPR011051">
    <property type="entry name" value="RmlC_Cupin_sf"/>
</dbReference>
<evidence type="ECO:0000313" key="4">
    <source>
        <dbReference type="Proteomes" id="UP000824031"/>
    </source>
</evidence>
<gene>
    <name evidence="3" type="ORF">H9810_03460</name>
</gene>